<dbReference type="InterPro" id="IPR050651">
    <property type="entry name" value="Plant_Cytochrome_P450_Monoox"/>
</dbReference>
<sequence>MDLNVSANALVPLIILFCFFFYRLFKFSRGKETPTVAGAWPILGHLPLLSGSKTPHRTLGDLADKYGPIFTIQLGSKKALIINNWETAKECFTTNDIAVSSRPKLVAMEHMSYNQAMFAVAPCGPYWRKVRKITTLEILSPHRVKQLRHVFESEVRGSIKELFNFWCSNKNECGYASVELKQWFSHLIFNIVLQMVLGKRYFSAGTVDDEKARRCVKAVKEFMHLFGVFTVGDAVPWLRWFDFGGHEKAMKETAKELDSIIAEWLEEHRQSKPSGGKVDGVQDFMDVMISMLDGQTSDGVDADTMIKSTVLVVMVGAADTSSTLLTWTICLILRNPLILEKIKNELDNHVGKEKCVSESDIKNCILSGYNIEKGTCLITNIWKIHTDNNVWEDPLEFKPERFLTTHKDVDVRVRRKLPVPHHTDTKSAPHNHRLAHPHTSGTLPAPHTVLLHDFKSLTAPQIPSRTRTPSGVIVLTTKPLSANVDEHECVNKKMAGAWPVLGHLPLLSASKTPHRMLGALAEKYGPIFTIKLGSKKALVINNWEIAKECFTTNDTVVSSRPKLVAMELMGYNQAIFAFSPYGPYWRELRKITTFEILSPRRVEQMQHVRVSEVQNSIKQLYNVWCSQKSESGFASVELKQWFSHLVFNMVLRMVVGKRYFGGENVDDEKAQRCVKAVEEFLRLLGVFTVGDAIPWLRWFDFGGHEKAMRETSKDLDIVLGEWLEEHREKKGLGEVQDFMDVMISLFDGRTFDGFDADTVIKSTVLAVIAGGSGTNNIILTWTIYSILRNPLLFKKIKAELDIHVGKERCVSEDDISKLTYLQATVKETLRLYPPAPLSAPREFTKSCTLSGYNVKKGTRLITNQWKLHTDINVWEDPLEFKPERFLTTHQNIDFRGHDFELLPFGSGRRMCPGISFGLQMVHLTLATFLHSFEIQYSSSHLIDLTKTSQWIGTTLMDFVLNYLNSTTIGLLSLILFCLFLYNPFKFFQGKEAPTVAGAWPLLGHLPLLSGSKTPHRMLGALAEKYGPIFTIKLGSKNTLVINNWEIAKECFTTNDMVVSSRPKLVAVELMGYNHALFGFAPYGPYWRELRKITTLEILSSRRVEQLQHVRVSEVQNSIKELYNVWCSQKGESGYALVELKQWFSHLAFNMVLRMVVGKRYFGGENLDDEKAQRCVKAVEEFMRLLGVFTVGDAIPWLRWFDFGGHEKAMKETSKDLDIVLGEWLEEHREKKGLGEVQDFMDVMISLFDGRTVDGFDADTMIKSTVLSLISGGSDTSNTVLTWIISLILRNPSVLEKAKIELDIQIGKEKLVSESDISKLTYLQAIVKETLRLYPPGPLSGPREFTENCTLSGYNIKKGTRLITNLWKIHTDHNVWKDPLEFKPERFLTTHKDVDIKGQHFELLPFGSGRRMCPGVSFGLQMVHFTLATFLHSFEILSSSSDPIDMTESFGLTNTKATPLKILIKPRLSFSCYESH</sequence>
<dbReference type="EMBL" id="CP039349">
    <property type="protein sequence ID" value="QCD94936.1"/>
    <property type="molecule type" value="Genomic_DNA"/>
</dbReference>
<dbReference type="FunFam" id="1.10.630.10:FF:000026">
    <property type="entry name" value="Cytochrome P450 82C4"/>
    <property type="match status" value="3"/>
</dbReference>
<reference evidence="9 10" key="1">
    <citation type="submission" date="2019-04" db="EMBL/GenBank/DDBJ databases">
        <title>An improved genome assembly and genetic linkage map for asparagus bean, Vigna unguiculata ssp. sesquipedialis.</title>
        <authorList>
            <person name="Xia Q."/>
            <person name="Zhang R."/>
            <person name="Dong Y."/>
        </authorList>
    </citation>
    <scope>NUCLEOTIDE SEQUENCE [LARGE SCALE GENOMIC DNA]</scope>
    <source>
        <tissue evidence="9">Leaf</tissue>
    </source>
</reference>
<comment type="cofactor">
    <cofactor evidence="7">
        <name>heme</name>
        <dbReference type="ChEBI" id="CHEBI:30413"/>
    </cofactor>
</comment>
<evidence type="ECO:0000256" key="8">
    <source>
        <dbReference type="SAM" id="Phobius"/>
    </source>
</evidence>
<dbReference type="SUPFAM" id="SSF48264">
    <property type="entry name" value="Cytochrome P450"/>
    <property type="match status" value="3"/>
</dbReference>
<dbReference type="PANTHER" id="PTHR47947:SF18">
    <property type="entry name" value="CYTOCHROME P450 82A2"/>
    <property type="match status" value="1"/>
</dbReference>
<feature type="transmembrane region" description="Helical" evidence="8">
    <location>
        <begin position="962"/>
        <end position="981"/>
    </location>
</feature>
<dbReference type="PANTHER" id="PTHR47947">
    <property type="entry name" value="CYTOCHROME P450 82C3-RELATED"/>
    <property type="match status" value="1"/>
</dbReference>
<feature type="transmembrane region" description="Helical" evidence="8">
    <location>
        <begin position="6"/>
        <end position="25"/>
    </location>
</feature>
<keyword evidence="2 7" id="KW-0349">Heme</keyword>
<dbReference type="CDD" id="cd20654">
    <property type="entry name" value="CYP82"/>
    <property type="match status" value="2"/>
</dbReference>
<feature type="binding site" description="axial binding residue" evidence="7">
    <location>
        <position position="911"/>
    </location>
    <ligand>
        <name>heme</name>
        <dbReference type="ChEBI" id="CHEBI:30413"/>
    </ligand>
    <ligandPart>
        <name>Fe</name>
        <dbReference type="ChEBI" id="CHEBI:18248"/>
    </ligandPart>
</feature>
<evidence type="ECO:0000313" key="9">
    <source>
        <dbReference type="EMBL" id="QCD94936.1"/>
    </source>
</evidence>
<dbReference type="Gene3D" id="1.10.630.10">
    <property type="entry name" value="Cytochrome P450"/>
    <property type="match status" value="3"/>
</dbReference>
<dbReference type="InterPro" id="IPR002401">
    <property type="entry name" value="Cyt_P450_E_grp-I"/>
</dbReference>
<dbReference type="PRINTS" id="PR00385">
    <property type="entry name" value="P450"/>
</dbReference>
<dbReference type="InterPro" id="IPR001128">
    <property type="entry name" value="Cyt_P450"/>
</dbReference>
<comment type="similarity">
    <text evidence="1">Belongs to the cytochrome P450 family.</text>
</comment>
<dbReference type="PROSITE" id="PS00086">
    <property type="entry name" value="CYTOCHROME_P450"/>
    <property type="match status" value="2"/>
</dbReference>
<keyword evidence="8" id="KW-0812">Transmembrane</keyword>
<dbReference type="InterPro" id="IPR017972">
    <property type="entry name" value="Cyt_P450_CS"/>
</dbReference>
<evidence type="ECO:0000256" key="1">
    <source>
        <dbReference type="ARBA" id="ARBA00010617"/>
    </source>
</evidence>
<evidence type="ECO:0000256" key="4">
    <source>
        <dbReference type="ARBA" id="ARBA00023002"/>
    </source>
</evidence>
<proteinExistence type="inferred from homology"/>
<organism evidence="9 10">
    <name type="scientific">Vigna unguiculata</name>
    <name type="common">Cowpea</name>
    <dbReference type="NCBI Taxonomy" id="3917"/>
    <lineage>
        <taxon>Eukaryota</taxon>
        <taxon>Viridiplantae</taxon>
        <taxon>Streptophyta</taxon>
        <taxon>Embryophyta</taxon>
        <taxon>Tracheophyta</taxon>
        <taxon>Spermatophyta</taxon>
        <taxon>Magnoliopsida</taxon>
        <taxon>eudicotyledons</taxon>
        <taxon>Gunneridae</taxon>
        <taxon>Pentapetalae</taxon>
        <taxon>rosids</taxon>
        <taxon>fabids</taxon>
        <taxon>Fabales</taxon>
        <taxon>Fabaceae</taxon>
        <taxon>Papilionoideae</taxon>
        <taxon>50 kb inversion clade</taxon>
        <taxon>NPAAA clade</taxon>
        <taxon>indigoferoid/millettioid clade</taxon>
        <taxon>Phaseoleae</taxon>
        <taxon>Vigna</taxon>
    </lineage>
</organism>
<name>A0A4D6M436_VIGUN</name>
<keyword evidence="4" id="KW-0560">Oxidoreductase</keyword>
<evidence type="ECO:0000256" key="6">
    <source>
        <dbReference type="ARBA" id="ARBA00023033"/>
    </source>
</evidence>
<keyword evidence="5 7" id="KW-0408">Iron</keyword>
<dbReference type="Proteomes" id="UP000501690">
    <property type="component" value="Linkage Group LG5"/>
</dbReference>
<accession>A0A4D6M436</accession>
<evidence type="ECO:0000256" key="3">
    <source>
        <dbReference type="ARBA" id="ARBA00022723"/>
    </source>
</evidence>
<keyword evidence="8" id="KW-0472">Membrane</keyword>
<dbReference type="GO" id="GO:0005506">
    <property type="term" value="F:iron ion binding"/>
    <property type="evidence" value="ECO:0007669"/>
    <property type="project" value="InterPro"/>
</dbReference>
<keyword evidence="6" id="KW-0503">Monooxygenase</keyword>
<dbReference type="Pfam" id="PF00067">
    <property type="entry name" value="p450"/>
    <property type="match status" value="3"/>
</dbReference>
<dbReference type="PRINTS" id="PR00463">
    <property type="entry name" value="EP450I"/>
</dbReference>
<dbReference type="GO" id="GO:0020037">
    <property type="term" value="F:heme binding"/>
    <property type="evidence" value="ECO:0007669"/>
    <property type="project" value="InterPro"/>
</dbReference>
<dbReference type="GO" id="GO:0004497">
    <property type="term" value="F:monooxygenase activity"/>
    <property type="evidence" value="ECO:0007669"/>
    <property type="project" value="UniProtKB-KW"/>
</dbReference>
<evidence type="ECO:0000313" key="10">
    <source>
        <dbReference type="Proteomes" id="UP000501690"/>
    </source>
</evidence>
<evidence type="ECO:0000256" key="2">
    <source>
        <dbReference type="ARBA" id="ARBA00022617"/>
    </source>
</evidence>
<dbReference type="InterPro" id="IPR036396">
    <property type="entry name" value="Cyt_P450_sf"/>
</dbReference>
<gene>
    <name evidence="9" type="ORF">DEO72_LG5g3026</name>
</gene>
<protein>
    <submittedName>
        <fullName evidence="9">Cytochrome P450</fullName>
    </submittedName>
</protein>
<evidence type="ECO:0000256" key="5">
    <source>
        <dbReference type="ARBA" id="ARBA00023004"/>
    </source>
</evidence>
<dbReference type="GO" id="GO:0016705">
    <property type="term" value="F:oxidoreductase activity, acting on paired donors, with incorporation or reduction of molecular oxygen"/>
    <property type="evidence" value="ECO:0007669"/>
    <property type="project" value="InterPro"/>
</dbReference>
<keyword evidence="8" id="KW-1133">Transmembrane helix</keyword>
<keyword evidence="10" id="KW-1185">Reference proteome</keyword>
<evidence type="ECO:0000256" key="7">
    <source>
        <dbReference type="PIRSR" id="PIRSR602401-1"/>
    </source>
</evidence>
<keyword evidence="3 7" id="KW-0479">Metal-binding</keyword>